<reference evidence="1 2" key="1">
    <citation type="journal article" date="2016" name="Nat. Commun.">
        <title>Thousands of microbial genomes shed light on interconnected biogeochemical processes in an aquifer system.</title>
        <authorList>
            <person name="Anantharaman K."/>
            <person name="Brown C.T."/>
            <person name="Hug L.A."/>
            <person name="Sharon I."/>
            <person name="Castelle C.J."/>
            <person name="Probst A.J."/>
            <person name="Thomas B.C."/>
            <person name="Singh A."/>
            <person name="Wilkins M.J."/>
            <person name="Karaoz U."/>
            <person name="Brodie E.L."/>
            <person name="Williams K.H."/>
            <person name="Hubbard S.S."/>
            <person name="Banfield J.F."/>
        </authorList>
    </citation>
    <scope>NUCLEOTIDE SEQUENCE [LARGE SCALE GENOMIC DNA]</scope>
</reference>
<sequence length="130" mass="14634">MNRKLFRQLEQQFGGNWSCSCQTPFDLERFEILSETESSILAHYACPTCNKEQMIAAAVGGAVASTLQTDLLAHEAKKFLRGEFISSDDVLDLRGEIRKMDFRKLKSLVKESQISEQEIEVGALLSFPTD</sequence>
<organism evidence="1 2">
    <name type="scientific">Candidatus Woykebacteria bacterium RIFCSPHIGHO2_02_FULL_43_16b</name>
    <dbReference type="NCBI Taxonomy" id="1802601"/>
    <lineage>
        <taxon>Bacteria</taxon>
        <taxon>Candidatus Woykeibacteriota</taxon>
    </lineage>
</organism>
<evidence type="ECO:0000313" key="1">
    <source>
        <dbReference type="EMBL" id="OGY28314.1"/>
    </source>
</evidence>
<proteinExistence type="predicted"/>
<accession>A0A1G1WKW0</accession>
<gene>
    <name evidence="1" type="ORF">A3J50_02110</name>
</gene>
<evidence type="ECO:0000313" key="2">
    <source>
        <dbReference type="Proteomes" id="UP000177821"/>
    </source>
</evidence>
<name>A0A1G1WKW0_9BACT</name>
<dbReference type="Proteomes" id="UP000177821">
    <property type="component" value="Unassembled WGS sequence"/>
</dbReference>
<dbReference type="AlphaFoldDB" id="A0A1G1WKW0"/>
<comment type="caution">
    <text evidence="1">The sequence shown here is derived from an EMBL/GenBank/DDBJ whole genome shotgun (WGS) entry which is preliminary data.</text>
</comment>
<dbReference type="PROSITE" id="PS51257">
    <property type="entry name" value="PROKAR_LIPOPROTEIN"/>
    <property type="match status" value="1"/>
</dbReference>
<dbReference type="EMBL" id="MHCX01000055">
    <property type="protein sequence ID" value="OGY28314.1"/>
    <property type="molecule type" value="Genomic_DNA"/>
</dbReference>
<protein>
    <submittedName>
        <fullName evidence="1">Uncharacterized protein</fullName>
    </submittedName>
</protein>